<evidence type="ECO:0000313" key="2">
    <source>
        <dbReference type="EMBL" id="MDO7897086.1"/>
    </source>
</evidence>
<evidence type="ECO:0000256" key="1">
    <source>
        <dbReference type="SAM" id="Phobius"/>
    </source>
</evidence>
<dbReference type="RefSeq" id="WP_304553747.1">
    <property type="nucleotide sequence ID" value="NZ_JAUQOP010000009.1"/>
</dbReference>
<gene>
    <name evidence="2" type="ORF">Q6A48_09260</name>
</gene>
<proteinExistence type="predicted"/>
<keyword evidence="1" id="KW-0812">Transmembrane</keyword>
<evidence type="ECO:0008006" key="4">
    <source>
        <dbReference type="Google" id="ProtNLM"/>
    </source>
</evidence>
<keyword evidence="1" id="KW-1133">Transmembrane helix</keyword>
<dbReference type="Proteomes" id="UP001228019">
    <property type="component" value="Unassembled WGS sequence"/>
</dbReference>
<organism evidence="2 3">
    <name type="scientific">Pseudomonas citrulli</name>
    <dbReference type="NCBI Taxonomy" id="3064347"/>
    <lineage>
        <taxon>Bacteria</taxon>
        <taxon>Pseudomonadati</taxon>
        <taxon>Pseudomonadota</taxon>
        <taxon>Gammaproteobacteria</taxon>
        <taxon>Pseudomonadales</taxon>
        <taxon>Pseudomonadaceae</taxon>
        <taxon>Pseudomonas</taxon>
    </lineage>
</organism>
<dbReference type="EMBL" id="JAUQOP010000009">
    <property type="protein sequence ID" value="MDO7897086.1"/>
    <property type="molecule type" value="Genomic_DNA"/>
</dbReference>
<feature type="transmembrane region" description="Helical" evidence="1">
    <location>
        <begin position="12"/>
        <end position="31"/>
    </location>
</feature>
<protein>
    <recommendedName>
        <fullName evidence="4">DUF2798 domain-containing protein</fullName>
    </recommendedName>
</protein>
<sequence>MTQKHLPAKRLFEVLMFMFVYVALTVAWFGFAAPEMVSSPFTSAILVGRAGSVLWLICPPRIAVHIINKWN</sequence>
<comment type="caution">
    <text evidence="2">The sequence shown here is derived from an EMBL/GenBank/DDBJ whole genome shotgun (WGS) entry which is preliminary data.</text>
</comment>
<keyword evidence="1" id="KW-0472">Membrane</keyword>
<keyword evidence="3" id="KW-1185">Reference proteome</keyword>
<accession>A0ABT9BY03</accession>
<evidence type="ECO:0000313" key="3">
    <source>
        <dbReference type="Proteomes" id="UP001228019"/>
    </source>
</evidence>
<name>A0ABT9BY03_9PSED</name>
<reference evidence="2 3" key="1">
    <citation type="submission" date="2023-07" db="EMBL/GenBank/DDBJ databases">
        <title>Identification of four novel Pseudomonas species associated with bacterial leaf spot of cucurbits.</title>
        <authorList>
            <person name="Fullem K.R."/>
        </authorList>
    </citation>
    <scope>NUCLEOTIDE SEQUENCE [LARGE SCALE GENOMIC DNA]</scope>
    <source>
        <strain evidence="2 3">K18</strain>
    </source>
</reference>